<dbReference type="AlphaFoldDB" id="A0A223SAX1"/>
<dbReference type="Proteomes" id="UP000215005">
    <property type="component" value="Chromosome"/>
</dbReference>
<dbReference type="SMART" id="SM00421">
    <property type="entry name" value="HTH_LUXR"/>
    <property type="match status" value="1"/>
</dbReference>
<feature type="region of interest" description="Disordered" evidence="3">
    <location>
        <begin position="526"/>
        <end position="548"/>
    </location>
</feature>
<dbReference type="CDD" id="cd06170">
    <property type="entry name" value="LuxR_C_like"/>
    <property type="match status" value="1"/>
</dbReference>
<dbReference type="OrthoDB" id="3178131at2"/>
<proteinExistence type="predicted"/>
<dbReference type="SUPFAM" id="SSF52540">
    <property type="entry name" value="P-loop containing nucleoside triphosphate hydrolases"/>
    <property type="match status" value="1"/>
</dbReference>
<gene>
    <name evidence="5" type="ORF">CDO52_23250</name>
</gene>
<dbReference type="RefSeq" id="WP_026126224.1">
    <property type="nucleotide sequence ID" value="NZ_ANBG01000366.1"/>
</dbReference>
<dbReference type="Gene3D" id="1.10.10.10">
    <property type="entry name" value="Winged helix-like DNA-binding domain superfamily/Winged helix DNA-binding domain"/>
    <property type="match status" value="1"/>
</dbReference>
<evidence type="ECO:0000259" key="4">
    <source>
        <dbReference type="PROSITE" id="PS50043"/>
    </source>
</evidence>
<evidence type="ECO:0000256" key="2">
    <source>
        <dbReference type="ARBA" id="ARBA00022840"/>
    </source>
</evidence>
<name>A0A223SAX1_9ACTN</name>
<evidence type="ECO:0000256" key="1">
    <source>
        <dbReference type="ARBA" id="ARBA00022741"/>
    </source>
</evidence>
<dbReference type="SUPFAM" id="SSF48452">
    <property type="entry name" value="TPR-like"/>
    <property type="match status" value="1"/>
</dbReference>
<sequence length="952" mass="103497">MQMAERRRELETLNRLFTESVNGKGQVVLVTGPGASGKSELVSAFHEHAADQGALVLHAAGSRAERVLPLGVMGQLFRSAVLPHGMSERVEYLLRPEPMGFTADEPDPVTLGQRHAHVAYGLCALLLELARERSVVLSVDDVQHADGPSLQALLYIQRRLTSSRAMMVLSEWQQPRPAYPLFHAELTRQPNCGRIRLTPLSPDGVEELLRQHMGTEDARRLSPVYHAVSGGNLVLLHGLIEDHHHTATDSGAGAADLVPGESFRQAVLSCLHRWEPRLLEVAHAVALLGPSASAFAVARLLKVKAASVEPVLAALNTTGLLDDVGFRHPAVRAAVLGDLAPEGQAVMHLRAARLMYQEGADPAEIADHLITAGGGVDEDWMAEVLRDAAKHALAMGEAERAIECLDLAARASGDERRRAVITALLARVQWGVNPSAVSRLIPPLTTAFEEGHLEGADVMALGRYLLWHGRGEEAAGTLDWFEGAQHEADAWTEAELNLTRDWLRLCHPRLPTAGGTPVFMGHGAARQGAVPGPRTRGQQGRDGTTVERHRGVRTEATLTDVMNNGRGDEAIGRAEQVLQSCRLSETVLESVLGALLVFIHADRLDKAVQWCVTLGDEAKLRGLHAWSAVLADMRARIALRQGDLAAAERYARQALTDMSPQSWGVVVGSPMAHLLQATTAMGRLTEAEELTKQVVPENMAQTWFWPRYLYARGHYYLASNRLHAALGDFQTCGSLVKEWNLDLPGLLPWRTASAQVYLRLGRPDTARELVVEQLGRPGAGNPRVRGMSLRVLAATSDVKKRAPMLKEAVERLQESGDRLELALALADLSDAHHKLGEFARARLMARRAKQIAKSCNAEALCQRLLPSEGSDGVGGDKAASPEAEVFAVLSDAERRVAALAALGHTNREIGGKLFITVSTVEQHLTRVYRKLNVNRRTDLPTELPLLMADSAS</sequence>
<evidence type="ECO:0000313" key="6">
    <source>
        <dbReference type="Proteomes" id="UP000215005"/>
    </source>
</evidence>
<dbReference type="InterPro" id="IPR027417">
    <property type="entry name" value="P-loop_NTPase"/>
</dbReference>
<evidence type="ECO:0000313" key="5">
    <source>
        <dbReference type="EMBL" id="ASU85321.1"/>
    </source>
</evidence>
<dbReference type="EMBL" id="CP022753">
    <property type="protein sequence ID" value="ASU85321.1"/>
    <property type="molecule type" value="Genomic_DNA"/>
</dbReference>
<evidence type="ECO:0000256" key="3">
    <source>
        <dbReference type="SAM" id="MobiDB-lite"/>
    </source>
</evidence>
<dbReference type="Pfam" id="PF00196">
    <property type="entry name" value="GerE"/>
    <property type="match status" value="1"/>
</dbReference>
<dbReference type="GO" id="GO:0005524">
    <property type="term" value="F:ATP binding"/>
    <property type="evidence" value="ECO:0007669"/>
    <property type="project" value="UniProtKB-KW"/>
</dbReference>
<dbReference type="InterPro" id="IPR016032">
    <property type="entry name" value="Sig_transdc_resp-reg_C-effctor"/>
</dbReference>
<dbReference type="KEGG" id="ngv:CDO52_23250"/>
<dbReference type="InterPro" id="IPR011990">
    <property type="entry name" value="TPR-like_helical_dom_sf"/>
</dbReference>
<keyword evidence="2" id="KW-0067">ATP-binding</keyword>
<dbReference type="InterPro" id="IPR000792">
    <property type="entry name" value="Tscrpt_reg_LuxR_C"/>
</dbReference>
<keyword evidence="6" id="KW-1185">Reference proteome</keyword>
<dbReference type="GO" id="GO:0006355">
    <property type="term" value="P:regulation of DNA-templated transcription"/>
    <property type="evidence" value="ECO:0007669"/>
    <property type="project" value="InterPro"/>
</dbReference>
<dbReference type="PROSITE" id="PS50043">
    <property type="entry name" value="HTH_LUXR_2"/>
    <property type="match status" value="1"/>
</dbReference>
<dbReference type="GO" id="GO:0004016">
    <property type="term" value="F:adenylate cyclase activity"/>
    <property type="evidence" value="ECO:0007669"/>
    <property type="project" value="TreeGrafter"/>
</dbReference>
<reference evidence="5 6" key="1">
    <citation type="submission" date="2017-08" db="EMBL/GenBank/DDBJ databases">
        <title>The complete genome sequence of Nocardiopsis gilva YIM 90087.</title>
        <authorList>
            <person name="Yin M."/>
            <person name="Tang S."/>
        </authorList>
    </citation>
    <scope>NUCLEOTIDE SEQUENCE [LARGE SCALE GENOMIC DNA]</scope>
    <source>
        <strain evidence="5 6">YIM 90087</strain>
    </source>
</reference>
<feature type="domain" description="HTH luxR-type" evidence="4">
    <location>
        <begin position="882"/>
        <end position="947"/>
    </location>
</feature>
<dbReference type="Pfam" id="PF13191">
    <property type="entry name" value="AAA_16"/>
    <property type="match status" value="1"/>
</dbReference>
<dbReference type="GO" id="GO:0003677">
    <property type="term" value="F:DNA binding"/>
    <property type="evidence" value="ECO:0007669"/>
    <property type="project" value="InterPro"/>
</dbReference>
<dbReference type="PANTHER" id="PTHR16305">
    <property type="entry name" value="TESTICULAR SOLUBLE ADENYLYL CYCLASE"/>
    <property type="match status" value="1"/>
</dbReference>
<dbReference type="InterPro" id="IPR041664">
    <property type="entry name" value="AAA_16"/>
</dbReference>
<dbReference type="Gene3D" id="1.25.40.10">
    <property type="entry name" value="Tetratricopeptide repeat domain"/>
    <property type="match status" value="1"/>
</dbReference>
<accession>A0A223SAX1</accession>
<dbReference type="InterPro" id="IPR036388">
    <property type="entry name" value="WH-like_DNA-bd_sf"/>
</dbReference>
<dbReference type="PROSITE" id="PS00622">
    <property type="entry name" value="HTH_LUXR_1"/>
    <property type="match status" value="1"/>
</dbReference>
<dbReference type="SUPFAM" id="SSF46894">
    <property type="entry name" value="C-terminal effector domain of the bipartite response regulators"/>
    <property type="match status" value="1"/>
</dbReference>
<keyword evidence="1" id="KW-0547">Nucleotide-binding</keyword>
<dbReference type="GO" id="GO:0005737">
    <property type="term" value="C:cytoplasm"/>
    <property type="evidence" value="ECO:0007669"/>
    <property type="project" value="TreeGrafter"/>
</dbReference>
<protein>
    <recommendedName>
        <fullName evidence="4">HTH luxR-type domain-containing protein</fullName>
    </recommendedName>
</protein>
<organism evidence="5 6">
    <name type="scientific">Nocardiopsis gilva YIM 90087</name>
    <dbReference type="NCBI Taxonomy" id="1235441"/>
    <lineage>
        <taxon>Bacteria</taxon>
        <taxon>Bacillati</taxon>
        <taxon>Actinomycetota</taxon>
        <taxon>Actinomycetes</taxon>
        <taxon>Streptosporangiales</taxon>
        <taxon>Nocardiopsidaceae</taxon>
        <taxon>Nocardiopsis</taxon>
    </lineage>
</organism>
<dbReference type="PRINTS" id="PR00038">
    <property type="entry name" value="HTHLUXR"/>
</dbReference>
<dbReference type="PANTHER" id="PTHR16305:SF35">
    <property type="entry name" value="TRANSCRIPTIONAL ACTIVATOR DOMAIN"/>
    <property type="match status" value="1"/>
</dbReference>